<organism evidence="2 3">
    <name type="scientific">Celeribacter arenosi</name>
    <dbReference type="NCBI Taxonomy" id="792649"/>
    <lineage>
        <taxon>Bacteria</taxon>
        <taxon>Pseudomonadati</taxon>
        <taxon>Pseudomonadota</taxon>
        <taxon>Alphaproteobacteria</taxon>
        <taxon>Rhodobacterales</taxon>
        <taxon>Roseobacteraceae</taxon>
        <taxon>Celeribacter</taxon>
    </lineage>
</organism>
<keyword evidence="3" id="KW-1185">Reference proteome</keyword>
<reference evidence="3" key="1">
    <citation type="journal article" date="2019" name="Int. J. Syst. Evol. Microbiol.">
        <title>The Global Catalogue of Microorganisms (GCM) 10K type strain sequencing project: providing services to taxonomists for standard genome sequencing and annotation.</title>
        <authorList>
            <consortium name="The Broad Institute Genomics Platform"/>
            <consortium name="The Broad Institute Genome Sequencing Center for Infectious Disease"/>
            <person name="Wu L."/>
            <person name="Ma J."/>
        </authorList>
    </citation>
    <scope>NUCLEOTIDE SEQUENCE [LARGE SCALE GENOMIC DNA]</scope>
    <source>
        <strain evidence="3">JCM 17190</strain>
    </source>
</reference>
<dbReference type="Proteomes" id="UP001399917">
    <property type="component" value="Unassembled WGS sequence"/>
</dbReference>
<dbReference type="Gene3D" id="1.20.120.520">
    <property type="entry name" value="nmb1532 protein domain like"/>
    <property type="match status" value="1"/>
</dbReference>
<proteinExistence type="predicted"/>
<comment type="caution">
    <text evidence="2">The sequence shown here is derived from an EMBL/GenBank/DDBJ whole genome shotgun (WGS) entry which is preliminary data.</text>
</comment>
<sequence length="195" mass="21220">MSAQGPWDSVRDALDALDEQGRPKAPPLPEATDRDRAVGGHLAAIHRAHMLELVTIRRLMGQIERGEAEPAALVTAVPQMEMARNLATFGNLCGRACAILSGHHNIEEHYTFVRLEAGGNDAITAVVAKLRTEHDVVHALLDHLYGAAVELVQSPGRETFLTAKQVFEQLEAVIKSHFGYEETELEEALGVFGAL</sequence>
<evidence type="ECO:0000259" key="1">
    <source>
        <dbReference type="Pfam" id="PF01814"/>
    </source>
</evidence>
<dbReference type="EMBL" id="BAABDF010000005">
    <property type="protein sequence ID" value="GAA3861967.1"/>
    <property type="molecule type" value="Genomic_DNA"/>
</dbReference>
<dbReference type="Pfam" id="PF01814">
    <property type="entry name" value="Hemerythrin"/>
    <property type="match status" value="1"/>
</dbReference>
<dbReference type="RefSeq" id="WP_344844588.1">
    <property type="nucleotide sequence ID" value="NZ_BAABDF010000005.1"/>
</dbReference>
<evidence type="ECO:0000313" key="3">
    <source>
        <dbReference type="Proteomes" id="UP001399917"/>
    </source>
</evidence>
<dbReference type="InterPro" id="IPR012312">
    <property type="entry name" value="Hemerythrin-like"/>
</dbReference>
<name>A0ABP7K225_9RHOB</name>
<protein>
    <recommendedName>
        <fullName evidence="1">Hemerythrin-like domain-containing protein</fullName>
    </recommendedName>
</protein>
<feature type="domain" description="Hemerythrin-like" evidence="1">
    <location>
        <begin position="56"/>
        <end position="187"/>
    </location>
</feature>
<evidence type="ECO:0000313" key="2">
    <source>
        <dbReference type="EMBL" id="GAA3861967.1"/>
    </source>
</evidence>
<gene>
    <name evidence="2" type="ORF">GCM10022404_10760</name>
</gene>
<accession>A0ABP7K225</accession>